<evidence type="ECO:0000313" key="2">
    <source>
        <dbReference type="Proteomes" id="UP000765509"/>
    </source>
</evidence>
<keyword evidence="2" id="KW-1185">Reference proteome</keyword>
<comment type="caution">
    <text evidence="1">The sequence shown here is derived from an EMBL/GenBank/DDBJ whole genome shotgun (WGS) entry which is preliminary data.</text>
</comment>
<dbReference type="EMBL" id="AVOT02001253">
    <property type="protein sequence ID" value="MBW0466260.1"/>
    <property type="molecule type" value="Genomic_DNA"/>
</dbReference>
<proteinExistence type="predicted"/>
<dbReference type="PANTHER" id="PTHR11439">
    <property type="entry name" value="GAG-POL-RELATED RETROTRANSPOSON"/>
    <property type="match status" value="1"/>
</dbReference>
<accession>A0A9Q3BK13</accession>
<dbReference type="AlphaFoldDB" id="A0A9Q3BK13"/>
<reference evidence="1" key="1">
    <citation type="submission" date="2021-03" db="EMBL/GenBank/DDBJ databases">
        <title>Draft genome sequence of rust myrtle Austropuccinia psidii MF-1, a brazilian biotype.</title>
        <authorList>
            <person name="Quecine M.C."/>
            <person name="Pachon D.M.R."/>
            <person name="Bonatelli M.L."/>
            <person name="Correr F.H."/>
            <person name="Franceschini L.M."/>
            <person name="Leite T.F."/>
            <person name="Margarido G.R.A."/>
            <person name="Almeida C.A."/>
            <person name="Ferrarezi J.A."/>
            <person name="Labate C.A."/>
        </authorList>
    </citation>
    <scope>NUCLEOTIDE SEQUENCE</scope>
    <source>
        <strain evidence="1">MF-1</strain>
    </source>
</reference>
<sequence length="184" mass="20470">MEYHNVNIFKKEVAVEFIIKDISKAEVMLGKRVCHSETHVSLDQQHFTKSLLHLYGMASCKQVLTLLPPNEYLQSPSPKKVAEFKSLHVNYQSAMGSINNLSTETRPNLAFSVSSLSQFLEQPGIKNWKAFSNVLQYLQGTQDLGSSMARAGGFRLLHTVTQTGGIVGIHRDQSLASWQSSMSA</sequence>
<organism evidence="1 2">
    <name type="scientific">Austropuccinia psidii MF-1</name>
    <dbReference type="NCBI Taxonomy" id="1389203"/>
    <lineage>
        <taxon>Eukaryota</taxon>
        <taxon>Fungi</taxon>
        <taxon>Dikarya</taxon>
        <taxon>Basidiomycota</taxon>
        <taxon>Pucciniomycotina</taxon>
        <taxon>Pucciniomycetes</taxon>
        <taxon>Pucciniales</taxon>
        <taxon>Sphaerophragmiaceae</taxon>
        <taxon>Austropuccinia</taxon>
    </lineage>
</organism>
<evidence type="ECO:0000313" key="1">
    <source>
        <dbReference type="EMBL" id="MBW0466260.1"/>
    </source>
</evidence>
<gene>
    <name evidence="1" type="ORF">O181_005975</name>
</gene>
<dbReference type="Proteomes" id="UP000765509">
    <property type="component" value="Unassembled WGS sequence"/>
</dbReference>
<name>A0A9Q3BK13_9BASI</name>
<protein>
    <submittedName>
        <fullName evidence="1">Uncharacterized protein</fullName>
    </submittedName>
</protein>